<accession>A0A4P2QFH6</accession>
<dbReference type="AlphaFoldDB" id="A0A4P2QFH6"/>
<organism evidence="1 2">
    <name type="scientific">Sorangium cellulosum</name>
    <name type="common">Polyangium cellulosum</name>
    <dbReference type="NCBI Taxonomy" id="56"/>
    <lineage>
        <taxon>Bacteria</taxon>
        <taxon>Pseudomonadati</taxon>
        <taxon>Myxococcota</taxon>
        <taxon>Polyangia</taxon>
        <taxon>Polyangiales</taxon>
        <taxon>Polyangiaceae</taxon>
        <taxon>Sorangium</taxon>
    </lineage>
</organism>
<dbReference type="EMBL" id="CP012672">
    <property type="protein sequence ID" value="AUX28208.1"/>
    <property type="molecule type" value="Genomic_DNA"/>
</dbReference>
<sequence length="98" mass="10488">MLHEALAGAFRDHATRAAIREEGADVTYGALEALVAKVARLLSAGAHGGCRTMPPELRITITSANTEEQVHEHLLQGFARVRDHLTRIGAPLRPAEAG</sequence>
<name>A0A4P2QFH6_SORCE</name>
<dbReference type="RefSeq" id="WP_129572597.1">
    <property type="nucleotide sequence ID" value="NZ_CP012672.1"/>
</dbReference>
<dbReference type="Proteomes" id="UP000295497">
    <property type="component" value="Chromosome"/>
</dbReference>
<evidence type="ECO:0000313" key="1">
    <source>
        <dbReference type="EMBL" id="AUX28208.1"/>
    </source>
</evidence>
<protein>
    <submittedName>
        <fullName evidence="1">Uncharacterized protein</fullName>
    </submittedName>
</protein>
<gene>
    <name evidence="1" type="ORF">SOCE836_002760</name>
</gene>
<proteinExistence type="predicted"/>
<reference evidence="1 2" key="1">
    <citation type="submission" date="2015-09" db="EMBL/GenBank/DDBJ databases">
        <title>Sorangium comparison.</title>
        <authorList>
            <person name="Zaburannyi N."/>
            <person name="Bunk B."/>
            <person name="Overmann J."/>
            <person name="Mueller R."/>
        </authorList>
    </citation>
    <scope>NUCLEOTIDE SEQUENCE [LARGE SCALE GENOMIC DNA]</scope>
    <source>
        <strain evidence="1 2">So ce836</strain>
    </source>
</reference>
<evidence type="ECO:0000313" key="2">
    <source>
        <dbReference type="Proteomes" id="UP000295497"/>
    </source>
</evidence>